<evidence type="ECO:0000256" key="1">
    <source>
        <dbReference type="ARBA" id="ARBA00022555"/>
    </source>
</evidence>
<evidence type="ECO:0000313" key="6">
    <source>
        <dbReference type="Proteomes" id="UP001519887"/>
    </source>
</evidence>
<gene>
    <name evidence="5" type="ORF">K0U00_35260</name>
</gene>
<dbReference type="PROSITE" id="PS50886">
    <property type="entry name" value="TRBD"/>
    <property type="match status" value="1"/>
</dbReference>
<protein>
    <recommendedName>
        <fullName evidence="4">tRNA-binding domain-containing protein</fullName>
    </recommendedName>
</protein>
<keyword evidence="1 3" id="KW-0820">tRNA-binding</keyword>
<dbReference type="EMBL" id="JAHZIK010001587">
    <property type="protein sequence ID" value="MBW7459326.1"/>
    <property type="molecule type" value="Genomic_DNA"/>
</dbReference>
<name>A0ABS7CEG2_9BACL</name>
<dbReference type="SUPFAM" id="SSF50249">
    <property type="entry name" value="Nucleic acid-binding proteins"/>
    <property type="match status" value="1"/>
</dbReference>
<keyword evidence="2 3" id="KW-0694">RNA-binding</keyword>
<dbReference type="InterPro" id="IPR002547">
    <property type="entry name" value="tRNA-bd_dom"/>
</dbReference>
<keyword evidence="6" id="KW-1185">Reference proteome</keyword>
<proteinExistence type="predicted"/>
<dbReference type="InterPro" id="IPR012340">
    <property type="entry name" value="NA-bd_OB-fold"/>
</dbReference>
<dbReference type="Proteomes" id="UP001519887">
    <property type="component" value="Unassembled WGS sequence"/>
</dbReference>
<evidence type="ECO:0000259" key="4">
    <source>
        <dbReference type="PROSITE" id="PS50886"/>
    </source>
</evidence>
<organism evidence="5 6">
    <name type="scientific">Paenibacillus sepulcri</name>
    <dbReference type="NCBI Taxonomy" id="359917"/>
    <lineage>
        <taxon>Bacteria</taxon>
        <taxon>Bacillati</taxon>
        <taxon>Bacillota</taxon>
        <taxon>Bacilli</taxon>
        <taxon>Bacillales</taxon>
        <taxon>Paenibacillaceae</taxon>
        <taxon>Paenibacillus</taxon>
    </lineage>
</organism>
<accession>A0ABS7CEG2</accession>
<reference evidence="5 6" key="1">
    <citation type="submission" date="2021-07" db="EMBL/GenBank/DDBJ databases">
        <title>Paenibacillus radiodurans sp. nov., isolated from the southeastern edge of Tengger Desert.</title>
        <authorList>
            <person name="Zhang G."/>
        </authorList>
    </citation>
    <scope>NUCLEOTIDE SEQUENCE [LARGE SCALE GENOMIC DNA]</scope>
    <source>
        <strain evidence="5 6">CCM 7311</strain>
    </source>
</reference>
<evidence type="ECO:0000313" key="5">
    <source>
        <dbReference type="EMBL" id="MBW7459326.1"/>
    </source>
</evidence>
<evidence type="ECO:0000256" key="2">
    <source>
        <dbReference type="ARBA" id="ARBA00022884"/>
    </source>
</evidence>
<dbReference type="Gene3D" id="2.40.50.140">
    <property type="entry name" value="Nucleic acid-binding proteins"/>
    <property type="match status" value="1"/>
</dbReference>
<comment type="caution">
    <text evidence="5">The sequence shown here is derived from an EMBL/GenBank/DDBJ whole genome shotgun (WGS) entry which is preliminary data.</text>
</comment>
<feature type="non-terminal residue" evidence="5">
    <location>
        <position position="1"/>
    </location>
</feature>
<evidence type="ECO:0000256" key="3">
    <source>
        <dbReference type="PROSITE-ProRule" id="PRU00209"/>
    </source>
</evidence>
<sequence>RGEMSQGMILAASHGDELTLATVPDNMKNGSIVK</sequence>
<feature type="domain" description="TRNA-binding" evidence="4">
    <location>
        <begin position="1"/>
        <end position="34"/>
    </location>
</feature>